<dbReference type="AlphaFoldDB" id="A0A2S8FR44"/>
<dbReference type="Proteomes" id="UP000238322">
    <property type="component" value="Unassembled WGS sequence"/>
</dbReference>
<name>A0A2S8FR44_9BACT</name>
<sequence>MQPSWITKLESHFGATLPSALAARYEAGDGEHNQVEAFRLMSAADVIRIEKQFSQDRDLLGGVPFFEDADGNFALVHLTGPLASRVSFIEDGILEHVAYRSVDNFLSHVGKLSDHDAWWEMETDYLHLVRPFDRQRLPTTAEREADLAAVNRLDTLWKKRQQDVAFDRDMNDTVYLRNLIALTPIDQYESLRPYWSGPAADPFAVAWLGCVGNDAVLPPLQEIVEEGRQPIVYMALSWLGTDAAKQTLGAAAPTCPAGHNEHLARCLKDLNFPVRHEINAKGQHRYLFLSDAVAWQVIGSNHQLPRSDEPATVMAEKVNQFGITIEIALTPASLQEIKRQIETANQPDKCWVRLQFIHKLSAVYGRRLALKATHLIPRNAIKLESPQLRLAIDAETWEEFDGEGRFGTSGWRELTYTFDHVMNEAGGYEFVWLPSRSLPGE</sequence>
<proteinExistence type="predicted"/>
<reference evidence="1 2" key="1">
    <citation type="submission" date="2018-02" db="EMBL/GenBank/DDBJ databases">
        <title>Comparative genomes isolates from brazilian mangrove.</title>
        <authorList>
            <person name="Araujo J.E."/>
            <person name="Taketani R.G."/>
            <person name="Silva M.C.P."/>
            <person name="Loureco M.V."/>
            <person name="Andreote F.D."/>
        </authorList>
    </citation>
    <scope>NUCLEOTIDE SEQUENCE [LARGE SCALE GENOMIC DNA]</scope>
    <source>
        <strain evidence="1 2">Hex-1 MGV</strain>
    </source>
</reference>
<gene>
    <name evidence="1" type="ORF">C5Y83_14155</name>
</gene>
<comment type="caution">
    <text evidence="1">The sequence shown here is derived from an EMBL/GenBank/DDBJ whole genome shotgun (WGS) entry which is preliminary data.</text>
</comment>
<evidence type="ECO:0000313" key="1">
    <source>
        <dbReference type="EMBL" id="PQO34646.1"/>
    </source>
</evidence>
<dbReference type="OrthoDB" id="289511at2"/>
<evidence type="ECO:0000313" key="2">
    <source>
        <dbReference type="Proteomes" id="UP000238322"/>
    </source>
</evidence>
<dbReference type="EMBL" id="PUHY01000010">
    <property type="protein sequence ID" value="PQO34646.1"/>
    <property type="molecule type" value="Genomic_DNA"/>
</dbReference>
<dbReference type="RefSeq" id="WP_105330376.1">
    <property type="nucleotide sequence ID" value="NZ_PUHY01000010.1"/>
</dbReference>
<accession>A0A2S8FR44</accession>
<protein>
    <submittedName>
        <fullName evidence="1">Uncharacterized protein</fullName>
    </submittedName>
</protein>
<organism evidence="1 2">
    <name type="scientific">Blastopirellula marina</name>
    <dbReference type="NCBI Taxonomy" id="124"/>
    <lineage>
        <taxon>Bacteria</taxon>
        <taxon>Pseudomonadati</taxon>
        <taxon>Planctomycetota</taxon>
        <taxon>Planctomycetia</taxon>
        <taxon>Pirellulales</taxon>
        <taxon>Pirellulaceae</taxon>
        <taxon>Blastopirellula</taxon>
    </lineage>
</organism>